<dbReference type="InterPro" id="IPR015894">
    <property type="entry name" value="Guanylate-bd_N"/>
</dbReference>
<organism evidence="2 3">
    <name type="scientific">Symbiodinium natans</name>
    <dbReference type="NCBI Taxonomy" id="878477"/>
    <lineage>
        <taxon>Eukaryota</taxon>
        <taxon>Sar</taxon>
        <taxon>Alveolata</taxon>
        <taxon>Dinophyceae</taxon>
        <taxon>Suessiales</taxon>
        <taxon>Symbiodiniaceae</taxon>
        <taxon>Symbiodinium</taxon>
    </lineage>
</organism>
<evidence type="ECO:0000259" key="1">
    <source>
        <dbReference type="Pfam" id="PF02263"/>
    </source>
</evidence>
<reference evidence="2" key="1">
    <citation type="submission" date="2021-02" db="EMBL/GenBank/DDBJ databases">
        <authorList>
            <person name="Dougan E. K."/>
            <person name="Rhodes N."/>
            <person name="Thang M."/>
            <person name="Chan C."/>
        </authorList>
    </citation>
    <scope>NUCLEOTIDE SEQUENCE</scope>
</reference>
<dbReference type="Pfam" id="PF02263">
    <property type="entry name" value="GBP"/>
    <property type="match status" value="1"/>
</dbReference>
<dbReference type="OrthoDB" id="2135133at2759"/>
<dbReference type="GO" id="GO:0005525">
    <property type="term" value="F:GTP binding"/>
    <property type="evidence" value="ECO:0007669"/>
    <property type="project" value="InterPro"/>
</dbReference>
<evidence type="ECO:0000313" key="3">
    <source>
        <dbReference type="Proteomes" id="UP000604046"/>
    </source>
</evidence>
<dbReference type="GO" id="GO:0003924">
    <property type="term" value="F:GTPase activity"/>
    <property type="evidence" value="ECO:0007669"/>
    <property type="project" value="InterPro"/>
</dbReference>
<evidence type="ECO:0000313" key="2">
    <source>
        <dbReference type="EMBL" id="CAE7230906.1"/>
    </source>
</evidence>
<gene>
    <name evidence="2" type="ORF">SNAT2548_LOCUS9421</name>
</gene>
<sequence>MLARRAQLFRTRTSTEQANLETPEFLSVRSFPPLTWVVEDFVQELPEEHAHSSDPATAWLRSYLSFVNDTSGEEVHILSKLYSNVKVQTLFLPATSKPELQDLSKLQWTQLTSEFKKELGELKTHVLANLHARSFEGEPMTGRTLERSLRFIVQGLQRGMFHELPSLWTTWTQQVAEMSLQDADTWFSSLLSSIDHGEDPIPVRDFTNKATLSREMDSAAELALLASLGTLLPVTSTTDVWSEVAARRSLEVEDARSKSVQHLSETKPS</sequence>
<dbReference type="Proteomes" id="UP000604046">
    <property type="component" value="Unassembled WGS sequence"/>
</dbReference>
<keyword evidence="3" id="KW-1185">Reference proteome</keyword>
<dbReference type="AlphaFoldDB" id="A0A812KPW7"/>
<accession>A0A812KPW7</accession>
<dbReference type="EMBL" id="CAJNDS010000734">
    <property type="protein sequence ID" value="CAE7230906.1"/>
    <property type="molecule type" value="Genomic_DNA"/>
</dbReference>
<protein>
    <recommendedName>
        <fullName evidence="1">Guanylate-binding protein N-terminal domain-containing protein</fullName>
    </recommendedName>
</protein>
<name>A0A812KPW7_9DINO</name>
<dbReference type="Gene3D" id="3.40.50.300">
    <property type="entry name" value="P-loop containing nucleotide triphosphate hydrolases"/>
    <property type="match status" value="1"/>
</dbReference>
<comment type="caution">
    <text evidence="2">The sequence shown here is derived from an EMBL/GenBank/DDBJ whole genome shotgun (WGS) entry which is preliminary data.</text>
</comment>
<proteinExistence type="predicted"/>
<dbReference type="PANTHER" id="PTHR10751">
    <property type="entry name" value="GUANYLATE BINDING PROTEIN"/>
    <property type="match status" value="1"/>
</dbReference>
<feature type="domain" description="Guanylate-binding protein N-terminal" evidence="1">
    <location>
        <begin position="7"/>
        <end position="129"/>
    </location>
</feature>
<dbReference type="InterPro" id="IPR027417">
    <property type="entry name" value="P-loop_NTPase"/>
</dbReference>